<proteinExistence type="predicted"/>
<dbReference type="Proteomes" id="UP000887013">
    <property type="component" value="Unassembled WGS sequence"/>
</dbReference>
<protein>
    <submittedName>
        <fullName evidence="1">Uncharacterized protein</fullName>
    </submittedName>
</protein>
<name>A0A8X6QX27_NEPPI</name>
<dbReference type="EMBL" id="BMAW01132115">
    <property type="protein sequence ID" value="GFU42098.1"/>
    <property type="molecule type" value="Genomic_DNA"/>
</dbReference>
<accession>A0A8X6QX27</accession>
<evidence type="ECO:0000313" key="1">
    <source>
        <dbReference type="EMBL" id="GFU42098.1"/>
    </source>
</evidence>
<keyword evidence="2" id="KW-1185">Reference proteome</keyword>
<organism evidence="1 2">
    <name type="scientific">Nephila pilipes</name>
    <name type="common">Giant wood spider</name>
    <name type="synonym">Nephila maculata</name>
    <dbReference type="NCBI Taxonomy" id="299642"/>
    <lineage>
        <taxon>Eukaryota</taxon>
        <taxon>Metazoa</taxon>
        <taxon>Ecdysozoa</taxon>
        <taxon>Arthropoda</taxon>
        <taxon>Chelicerata</taxon>
        <taxon>Arachnida</taxon>
        <taxon>Araneae</taxon>
        <taxon>Araneomorphae</taxon>
        <taxon>Entelegynae</taxon>
        <taxon>Araneoidea</taxon>
        <taxon>Nephilidae</taxon>
        <taxon>Nephila</taxon>
    </lineage>
</organism>
<evidence type="ECO:0000313" key="2">
    <source>
        <dbReference type="Proteomes" id="UP000887013"/>
    </source>
</evidence>
<reference evidence="1" key="1">
    <citation type="submission" date="2020-08" db="EMBL/GenBank/DDBJ databases">
        <title>Multicomponent nature underlies the extraordinary mechanical properties of spider dragline silk.</title>
        <authorList>
            <person name="Kono N."/>
            <person name="Nakamura H."/>
            <person name="Mori M."/>
            <person name="Yoshida Y."/>
            <person name="Ohtoshi R."/>
            <person name="Malay A.D."/>
            <person name="Moran D.A.P."/>
            <person name="Tomita M."/>
            <person name="Numata K."/>
            <person name="Arakawa K."/>
        </authorList>
    </citation>
    <scope>NUCLEOTIDE SEQUENCE</scope>
</reference>
<comment type="caution">
    <text evidence="1">The sequence shown here is derived from an EMBL/GenBank/DDBJ whole genome shotgun (WGS) entry which is preliminary data.</text>
</comment>
<gene>
    <name evidence="1" type="ORF">NPIL_351771</name>
</gene>
<dbReference type="AlphaFoldDB" id="A0A8X6QX27"/>
<sequence>MGFTLTSQHDFNSVNIINDLGMLSSSSYLRFYVREVVVLFSFLKMSERYPNSSNQLILVNCSTKGFSEIVTTSASFSSNSLAKISPFIITVLLSAAKDRNDSYLDRQLCRSRLSRSRLFDDLGFAGVCFAGIFRPYVGCYH</sequence>